<dbReference type="EMBL" id="VBOZ01000031">
    <property type="protein sequence ID" value="TMQ63400.1"/>
    <property type="molecule type" value="Genomic_DNA"/>
</dbReference>
<comment type="caution">
    <text evidence="3">The sequence shown here is derived from an EMBL/GenBank/DDBJ whole genome shotgun (WGS) entry which is preliminary data.</text>
</comment>
<accession>A0A538TIF5</accession>
<dbReference type="Proteomes" id="UP000317691">
    <property type="component" value="Unassembled WGS sequence"/>
</dbReference>
<name>A0A538TIF5_UNCEI</name>
<reference evidence="3 4" key="1">
    <citation type="journal article" date="2019" name="Nat. Microbiol.">
        <title>Mediterranean grassland soil C-N compound turnover is dependent on rainfall and depth, and is mediated by genomically divergent microorganisms.</title>
        <authorList>
            <person name="Diamond S."/>
            <person name="Andeer P.F."/>
            <person name="Li Z."/>
            <person name="Crits-Christoph A."/>
            <person name="Burstein D."/>
            <person name="Anantharaman K."/>
            <person name="Lane K.R."/>
            <person name="Thomas B.C."/>
            <person name="Pan C."/>
            <person name="Northen T.R."/>
            <person name="Banfield J.F."/>
        </authorList>
    </citation>
    <scope>NUCLEOTIDE SEQUENCE [LARGE SCALE GENOMIC DNA]</scope>
    <source>
        <strain evidence="3">WS_9</strain>
    </source>
</reference>
<sequence length="218" mass="23314">MRKILFAMLGLVAIGMWALPAMALPTSGGVVVDGPAKVRPGPVPLENRAGAIGAMARGERFGGTMSGTMIKQTGAATTSWFMYPGVCVQRALNTWAPRTTPVADSLQPTPGFTNSSGYTDNQPDIAGNNNTIAYTRADQSLGEILWHVVNVSVPPSQRPSILDGSNSLWCGKFDTNFAVQVGYPNLTFQLLYIDTGAHGANYNFSFLGNLSSEQNYDY</sequence>
<proteinExistence type="predicted"/>
<organism evidence="3 4">
    <name type="scientific">Eiseniibacteriota bacterium</name>
    <dbReference type="NCBI Taxonomy" id="2212470"/>
    <lineage>
        <taxon>Bacteria</taxon>
        <taxon>Candidatus Eiseniibacteriota</taxon>
    </lineage>
</organism>
<dbReference type="AlphaFoldDB" id="A0A538TIF5"/>
<evidence type="ECO:0000313" key="3">
    <source>
        <dbReference type="EMBL" id="TMQ63400.1"/>
    </source>
</evidence>
<feature type="chain" id="PRO_5021713115" evidence="2">
    <location>
        <begin position="24"/>
        <end position="218"/>
    </location>
</feature>
<evidence type="ECO:0000313" key="4">
    <source>
        <dbReference type="Proteomes" id="UP000317691"/>
    </source>
</evidence>
<gene>
    <name evidence="3" type="ORF">E6K79_09980</name>
</gene>
<feature type="signal peptide" evidence="2">
    <location>
        <begin position="1"/>
        <end position="23"/>
    </location>
</feature>
<protein>
    <submittedName>
        <fullName evidence="3">Uncharacterized protein</fullName>
    </submittedName>
</protein>
<evidence type="ECO:0000256" key="2">
    <source>
        <dbReference type="SAM" id="SignalP"/>
    </source>
</evidence>
<feature type="compositionally biased region" description="Polar residues" evidence="1">
    <location>
        <begin position="106"/>
        <end position="124"/>
    </location>
</feature>
<feature type="non-terminal residue" evidence="3">
    <location>
        <position position="218"/>
    </location>
</feature>
<evidence type="ECO:0000256" key="1">
    <source>
        <dbReference type="SAM" id="MobiDB-lite"/>
    </source>
</evidence>
<feature type="region of interest" description="Disordered" evidence="1">
    <location>
        <begin position="102"/>
        <end position="124"/>
    </location>
</feature>
<keyword evidence="2" id="KW-0732">Signal</keyword>